<evidence type="ECO:0000313" key="7">
    <source>
        <dbReference type="Proteomes" id="UP000095008"/>
    </source>
</evidence>
<dbReference type="CDD" id="cd00383">
    <property type="entry name" value="trans_reg_C"/>
    <property type="match status" value="1"/>
</dbReference>
<dbReference type="RefSeq" id="WP_024895561.1">
    <property type="nucleotide sequence ID" value="NZ_LWRY01000113.1"/>
</dbReference>
<evidence type="ECO:0000256" key="2">
    <source>
        <dbReference type="PROSITE-ProRule" id="PRU01091"/>
    </source>
</evidence>
<dbReference type="InterPro" id="IPR016032">
    <property type="entry name" value="Sig_transdc_resp-reg_C-effctor"/>
</dbReference>
<dbReference type="Proteomes" id="UP000095008">
    <property type="component" value="Unassembled WGS sequence"/>
</dbReference>
<dbReference type="SMART" id="SM00862">
    <property type="entry name" value="Trans_reg_C"/>
    <property type="match status" value="1"/>
</dbReference>
<protein>
    <recommendedName>
        <fullName evidence="3">OmpR/PhoB-type domain-containing protein</fullName>
    </recommendedName>
</protein>
<name>A0A1C2I8I9_ACITH</name>
<dbReference type="Proteomes" id="UP000094893">
    <property type="component" value="Unassembled WGS sequence"/>
</dbReference>
<evidence type="ECO:0000259" key="3">
    <source>
        <dbReference type="PROSITE" id="PS51755"/>
    </source>
</evidence>
<dbReference type="EMBL" id="LWRY01000113">
    <property type="protein sequence ID" value="OCX72302.1"/>
    <property type="molecule type" value="Genomic_DNA"/>
</dbReference>
<proteinExistence type="predicted"/>
<feature type="DNA-binding region" description="OmpR/PhoB-type" evidence="2">
    <location>
        <begin position="134"/>
        <end position="234"/>
    </location>
</feature>
<organism evidence="4 7">
    <name type="scientific">Acidithiobacillus thiooxidans</name>
    <name type="common">Thiobacillus thiooxidans</name>
    <dbReference type="NCBI Taxonomy" id="930"/>
    <lineage>
        <taxon>Bacteria</taxon>
        <taxon>Pseudomonadati</taxon>
        <taxon>Pseudomonadota</taxon>
        <taxon>Acidithiobacillia</taxon>
        <taxon>Acidithiobacillales</taxon>
        <taxon>Acidithiobacillaceae</taxon>
        <taxon>Acidithiobacillus</taxon>
    </lineage>
</organism>
<sequence>MFYHINSNMKDNKYCKTLIYQSERKSHLDKLVDFVHPVKFTDKIDTLFNEITTWKPNVVVVIDFDKEIFYSFKENQSIIKSLDAFFVAVCPKFDRALNIEAYDVGFYSLIEENNDYLLYLKLSGLLRRKASDIGNRLVIDDILSIDKNMHRINIKGVNLHLSKNNFELFQYLAENQERRVSPDEIAMVINGGKKRRVTVNAIAARMSRLRKTLDSVGAGDWIQNDHGFGYFFQLADDNAEKCSEPMDSFKTS</sequence>
<reference evidence="4 6" key="1">
    <citation type="journal article" date="2016" name="Int. J. Mol. Sci.">
        <title>Comparative genomics of the extreme acidophile Acidithiobacillus thiooxidans reveals intraspecific divergence and niche adaptation.</title>
        <authorList>
            <person name="Zhang X."/>
            <person name="Feng X."/>
            <person name="Tao J."/>
            <person name="Ma L."/>
            <person name="Xiao Y."/>
            <person name="Liang Y."/>
            <person name="Liu X."/>
            <person name="Yin H."/>
        </authorList>
    </citation>
    <scope>NUCLEOTIDE SEQUENCE [LARGE SCALE GENOMIC DNA]</scope>
    <source>
        <strain evidence="5 6">A02</strain>
        <strain evidence="4">DXS-W</strain>
    </source>
</reference>
<dbReference type="OrthoDB" id="8927943at2"/>
<evidence type="ECO:0000313" key="6">
    <source>
        <dbReference type="Proteomes" id="UP000094893"/>
    </source>
</evidence>
<dbReference type="InterPro" id="IPR036388">
    <property type="entry name" value="WH-like_DNA-bd_sf"/>
</dbReference>
<dbReference type="InterPro" id="IPR001867">
    <property type="entry name" value="OmpR/PhoB-type_DNA-bd"/>
</dbReference>
<dbReference type="GO" id="GO:0006355">
    <property type="term" value="P:regulation of DNA-templated transcription"/>
    <property type="evidence" value="ECO:0007669"/>
    <property type="project" value="InterPro"/>
</dbReference>
<evidence type="ECO:0000256" key="1">
    <source>
        <dbReference type="ARBA" id="ARBA00023125"/>
    </source>
</evidence>
<dbReference type="AlphaFoldDB" id="A0A1C2I8I9"/>
<keyword evidence="7" id="KW-1185">Reference proteome</keyword>
<evidence type="ECO:0000313" key="5">
    <source>
        <dbReference type="EMBL" id="OCX73410.1"/>
    </source>
</evidence>
<dbReference type="GO" id="GO:0003677">
    <property type="term" value="F:DNA binding"/>
    <property type="evidence" value="ECO:0007669"/>
    <property type="project" value="UniProtKB-UniRule"/>
</dbReference>
<keyword evidence="1 2" id="KW-0238">DNA-binding</keyword>
<dbReference type="GO" id="GO:0000160">
    <property type="term" value="P:phosphorelay signal transduction system"/>
    <property type="evidence" value="ECO:0007669"/>
    <property type="project" value="InterPro"/>
</dbReference>
<evidence type="ECO:0000313" key="4">
    <source>
        <dbReference type="EMBL" id="OCX72302.1"/>
    </source>
</evidence>
<dbReference type="Pfam" id="PF00486">
    <property type="entry name" value="Trans_reg_C"/>
    <property type="match status" value="1"/>
</dbReference>
<gene>
    <name evidence="4" type="ORF">A6M23_10145</name>
    <name evidence="5" type="ORF">A6P07_08650</name>
</gene>
<dbReference type="Gene3D" id="1.10.10.10">
    <property type="entry name" value="Winged helix-like DNA-binding domain superfamily/Winged helix DNA-binding domain"/>
    <property type="match status" value="1"/>
</dbReference>
<feature type="domain" description="OmpR/PhoB-type" evidence="3">
    <location>
        <begin position="134"/>
        <end position="234"/>
    </location>
</feature>
<dbReference type="PROSITE" id="PS51755">
    <property type="entry name" value="OMPR_PHOB"/>
    <property type="match status" value="1"/>
</dbReference>
<accession>A0A1C2I8I9</accession>
<comment type="caution">
    <text evidence="4">The sequence shown here is derived from an EMBL/GenBank/DDBJ whole genome shotgun (WGS) entry which is preliminary data.</text>
</comment>
<dbReference type="EMBL" id="LWSA01000106">
    <property type="protein sequence ID" value="OCX73410.1"/>
    <property type="molecule type" value="Genomic_DNA"/>
</dbReference>
<dbReference type="SUPFAM" id="SSF46894">
    <property type="entry name" value="C-terminal effector domain of the bipartite response regulators"/>
    <property type="match status" value="1"/>
</dbReference>